<name>A0A0D6MK33_9PROT</name>
<dbReference type="SMART" id="SM00448">
    <property type="entry name" value="REC"/>
    <property type="match status" value="1"/>
</dbReference>
<organism evidence="4 5">
    <name type="scientific">Tanticharoenia sakaeratensis NBRC 103193</name>
    <dbReference type="NCBI Taxonomy" id="1231623"/>
    <lineage>
        <taxon>Bacteria</taxon>
        <taxon>Pseudomonadati</taxon>
        <taxon>Pseudomonadota</taxon>
        <taxon>Alphaproteobacteria</taxon>
        <taxon>Acetobacterales</taxon>
        <taxon>Acetobacteraceae</taxon>
        <taxon>Tanticharoenia</taxon>
    </lineage>
</organism>
<dbReference type="PROSITE" id="PS50110">
    <property type="entry name" value="RESPONSE_REGULATORY"/>
    <property type="match status" value="1"/>
</dbReference>
<gene>
    <name evidence="4" type="ORF">Tasa_012_007</name>
</gene>
<protein>
    <submittedName>
        <fullName evidence="4">Two component response regulator</fullName>
    </submittedName>
</protein>
<proteinExistence type="predicted"/>
<dbReference type="AlphaFoldDB" id="A0A0D6MK33"/>
<comment type="caution">
    <text evidence="4">The sequence shown here is derived from an EMBL/GenBank/DDBJ whole genome shotgun (WGS) entry which is preliminary data.</text>
</comment>
<dbReference type="Proteomes" id="UP000032679">
    <property type="component" value="Unassembled WGS sequence"/>
</dbReference>
<evidence type="ECO:0000256" key="1">
    <source>
        <dbReference type="ARBA" id="ARBA00022553"/>
    </source>
</evidence>
<feature type="domain" description="Response regulatory" evidence="3">
    <location>
        <begin position="13"/>
        <end position="126"/>
    </location>
</feature>
<reference evidence="4 5" key="1">
    <citation type="submission" date="2012-10" db="EMBL/GenBank/DDBJ databases">
        <title>Genome sequencing of Tanticharoenia sakaeratensis NBRC 103193.</title>
        <authorList>
            <person name="Azuma Y."/>
            <person name="Hadano H."/>
            <person name="Hirakawa H."/>
            <person name="Matsushita K."/>
        </authorList>
    </citation>
    <scope>NUCLEOTIDE SEQUENCE [LARGE SCALE GENOMIC DNA]</scope>
    <source>
        <strain evidence="4 5">NBRC 103193</strain>
    </source>
</reference>
<dbReference type="STRING" id="1231623.Tasa_012_007"/>
<sequence length="133" mass="14408">MPLTTEFHAPLQTVLVVEDQAFLRFMTMDMIEDWGFATVGAATSAEALALLESRPDISLVFSDVDMPGSMDGMAMAAHLGRARRAVSVILTSGKMPDRGVELPARSAFLPKPYLVEDVARLLRQMCPGNSLPA</sequence>
<accession>A0A0D6MK33</accession>
<keyword evidence="1 2" id="KW-0597">Phosphoprotein</keyword>
<evidence type="ECO:0000256" key="2">
    <source>
        <dbReference type="PROSITE-ProRule" id="PRU00169"/>
    </source>
</evidence>
<dbReference type="PANTHER" id="PTHR44591">
    <property type="entry name" value="STRESS RESPONSE REGULATOR PROTEIN 1"/>
    <property type="match status" value="1"/>
</dbReference>
<dbReference type="OrthoDB" id="9784719at2"/>
<dbReference type="InterPro" id="IPR001789">
    <property type="entry name" value="Sig_transdc_resp-reg_receiver"/>
</dbReference>
<evidence type="ECO:0000259" key="3">
    <source>
        <dbReference type="PROSITE" id="PS50110"/>
    </source>
</evidence>
<feature type="modified residue" description="4-aspartylphosphate" evidence="2">
    <location>
        <position position="63"/>
    </location>
</feature>
<dbReference type="RefSeq" id="WP_048848195.1">
    <property type="nucleotide sequence ID" value="NZ_BALE01000012.1"/>
</dbReference>
<evidence type="ECO:0000313" key="4">
    <source>
        <dbReference type="EMBL" id="GAN53831.1"/>
    </source>
</evidence>
<evidence type="ECO:0000313" key="5">
    <source>
        <dbReference type="Proteomes" id="UP000032679"/>
    </source>
</evidence>
<dbReference type="InterPro" id="IPR011006">
    <property type="entry name" value="CheY-like_superfamily"/>
</dbReference>
<dbReference type="Pfam" id="PF00072">
    <property type="entry name" value="Response_reg"/>
    <property type="match status" value="1"/>
</dbReference>
<keyword evidence="5" id="KW-1185">Reference proteome</keyword>
<dbReference type="EMBL" id="BALE01000012">
    <property type="protein sequence ID" value="GAN53831.1"/>
    <property type="molecule type" value="Genomic_DNA"/>
</dbReference>
<dbReference type="Gene3D" id="3.40.50.2300">
    <property type="match status" value="1"/>
</dbReference>
<dbReference type="GO" id="GO:0000160">
    <property type="term" value="P:phosphorelay signal transduction system"/>
    <property type="evidence" value="ECO:0007669"/>
    <property type="project" value="InterPro"/>
</dbReference>
<dbReference type="PANTHER" id="PTHR44591:SF18">
    <property type="entry name" value="REGULATORY PROTEIN"/>
    <property type="match status" value="1"/>
</dbReference>
<dbReference type="SUPFAM" id="SSF52172">
    <property type="entry name" value="CheY-like"/>
    <property type="match status" value="1"/>
</dbReference>
<dbReference type="InterPro" id="IPR050595">
    <property type="entry name" value="Bact_response_regulator"/>
</dbReference>